<feature type="transmembrane region" description="Helical" evidence="1">
    <location>
        <begin position="31"/>
        <end position="50"/>
    </location>
</feature>
<evidence type="ECO:0000313" key="3">
    <source>
        <dbReference type="Proteomes" id="UP000779809"/>
    </source>
</evidence>
<protein>
    <submittedName>
        <fullName evidence="2">DUF998 domain-containing protein</fullName>
    </submittedName>
</protein>
<feature type="transmembrane region" description="Helical" evidence="1">
    <location>
        <begin position="94"/>
        <end position="113"/>
    </location>
</feature>
<sequence length="227" mass="24509">MNFTEVAHGFRRKLQEPTGVEANSYRLLRKVVGVLGCALPFAVWWGAWLYCREARQPSISAYYYTSARNILVGTLCAIGIVLVCYRGPQVKDRLASLLAGGFGIGVALFPTTPEHPTPVQDLVGTLHYTFAAIFFLAITGMVLLLFTINGKGTWRNKLFWACGLVMLACVVIMGTQALLSDDRKLAWKASGWTFVLETAAIEAFGVAWLVKGGAGGGGGEGKAVTRS</sequence>
<accession>A0A932A6K1</accession>
<keyword evidence="1" id="KW-0472">Membrane</keyword>
<feature type="transmembrane region" description="Helical" evidence="1">
    <location>
        <begin position="158"/>
        <end position="179"/>
    </location>
</feature>
<dbReference type="Proteomes" id="UP000779809">
    <property type="component" value="Unassembled WGS sequence"/>
</dbReference>
<dbReference type="AlphaFoldDB" id="A0A932A6K1"/>
<evidence type="ECO:0000313" key="2">
    <source>
        <dbReference type="EMBL" id="MBI2677636.1"/>
    </source>
</evidence>
<organism evidence="2 3">
    <name type="scientific">Candidatus Korobacter versatilis</name>
    <dbReference type="NCBI Taxonomy" id="658062"/>
    <lineage>
        <taxon>Bacteria</taxon>
        <taxon>Pseudomonadati</taxon>
        <taxon>Acidobacteriota</taxon>
        <taxon>Terriglobia</taxon>
        <taxon>Terriglobales</taxon>
        <taxon>Candidatus Korobacteraceae</taxon>
        <taxon>Candidatus Korobacter</taxon>
    </lineage>
</organism>
<keyword evidence="1" id="KW-1133">Transmembrane helix</keyword>
<name>A0A932A6K1_9BACT</name>
<proteinExistence type="predicted"/>
<dbReference type="EMBL" id="JACPNR010000004">
    <property type="protein sequence ID" value="MBI2677636.1"/>
    <property type="molecule type" value="Genomic_DNA"/>
</dbReference>
<evidence type="ECO:0000256" key="1">
    <source>
        <dbReference type="SAM" id="Phobius"/>
    </source>
</evidence>
<feature type="transmembrane region" description="Helical" evidence="1">
    <location>
        <begin position="125"/>
        <end position="146"/>
    </location>
</feature>
<feature type="transmembrane region" description="Helical" evidence="1">
    <location>
        <begin position="70"/>
        <end position="87"/>
    </location>
</feature>
<gene>
    <name evidence="2" type="ORF">HYX28_02525</name>
</gene>
<reference evidence="2" key="1">
    <citation type="submission" date="2020-07" db="EMBL/GenBank/DDBJ databases">
        <title>Huge and variable diversity of episymbiotic CPR bacteria and DPANN archaea in groundwater ecosystems.</title>
        <authorList>
            <person name="He C.Y."/>
            <person name="Keren R."/>
            <person name="Whittaker M."/>
            <person name="Farag I.F."/>
            <person name="Doudna J."/>
            <person name="Cate J.H.D."/>
            <person name="Banfield J.F."/>
        </authorList>
    </citation>
    <scope>NUCLEOTIDE SEQUENCE</scope>
    <source>
        <strain evidence="2">NC_groundwater_580_Pr5_B-0.1um_64_19</strain>
    </source>
</reference>
<keyword evidence="1" id="KW-0812">Transmembrane</keyword>
<comment type="caution">
    <text evidence="2">The sequence shown here is derived from an EMBL/GenBank/DDBJ whole genome shotgun (WGS) entry which is preliminary data.</text>
</comment>